<sequence length="45" mass="5105">MTALLRKGNTLSKELLQRGMLRRFNRIGYLLCLAKKQAASAAWIV</sequence>
<evidence type="ECO:0000313" key="2">
    <source>
        <dbReference type="Proteomes" id="UP000005723"/>
    </source>
</evidence>
<protein>
    <submittedName>
        <fullName evidence="1">Uncharacterized protein</fullName>
    </submittedName>
</protein>
<proteinExistence type="predicted"/>
<name>D4DY54_SEROD</name>
<dbReference type="HOGENOM" id="CLU_3205181_0_0_6"/>
<accession>D4DY54</accession>
<organism evidence="1 2">
    <name type="scientific">Serratia odorifera DSM 4582</name>
    <dbReference type="NCBI Taxonomy" id="667129"/>
    <lineage>
        <taxon>Bacteria</taxon>
        <taxon>Pseudomonadati</taxon>
        <taxon>Pseudomonadota</taxon>
        <taxon>Gammaproteobacteria</taxon>
        <taxon>Enterobacterales</taxon>
        <taxon>Yersiniaceae</taxon>
        <taxon>Serratia</taxon>
    </lineage>
</organism>
<gene>
    <name evidence="1" type="ORF">HMPREF0758_0837</name>
</gene>
<dbReference type="Proteomes" id="UP000005723">
    <property type="component" value="Unassembled WGS sequence"/>
</dbReference>
<comment type="caution">
    <text evidence="1">The sequence shown here is derived from an EMBL/GenBank/DDBJ whole genome shotgun (WGS) entry which is preliminary data.</text>
</comment>
<keyword evidence="2" id="KW-1185">Reference proteome</keyword>
<reference evidence="1 2" key="1">
    <citation type="submission" date="2010-01" db="EMBL/GenBank/DDBJ databases">
        <authorList>
            <person name="Muzny D."/>
            <person name="Qin X."/>
            <person name="Deng J."/>
            <person name="Jiang H."/>
            <person name="Liu Y."/>
            <person name="Qu J."/>
            <person name="Song X.-Z."/>
            <person name="Zhang L."/>
            <person name="Thornton R."/>
            <person name="Coyle M."/>
            <person name="Francisco L."/>
            <person name="Jackson L."/>
            <person name="Javaid M."/>
            <person name="Korchina V."/>
            <person name="Kovar C."/>
            <person name="Mata R."/>
            <person name="Mathew T."/>
            <person name="Ngo R."/>
            <person name="Nguyen L."/>
            <person name="Nguyen N."/>
            <person name="Okwuonu G."/>
            <person name="Ongeri F."/>
            <person name="Pham C."/>
            <person name="Simmons D."/>
            <person name="Wilczek-Boney K."/>
            <person name="Hale W."/>
            <person name="Jakkamsetti A."/>
            <person name="Pham P."/>
            <person name="Ruth R."/>
            <person name="San Lucas F."/>
            <person name="Warren J."/>
            <person name="Zhang J."/>
            <person name="Zhao Z."/>
            <person name="Zhou C."/>
            <person name="Zhu D."/>
            <person name="Lee S."/>
            <person name="Bess C."/>
            <person name="Blankenburg K."/>
            <person name="Forbes L."/>
            <person name="Fu Q."/>
            <person name="Gubbala S."/>
            <person name="Hirani K."/>
            <person name="Jayaseelan J.C."/>
            <person name="Lara F."/>
            <person name="Munidasa M."/>
            <person name="Palculict T."/>
            <person name="Patil S."/>
            <person name="Pu L.-L."/>
            <person name="Saada N."/>
            <person name="Tang L."/>
            <person name="Weissenberger G."/>
            <person name="Zhu Y."/>
            <person name="Hemphill L."/>
            <person name="Shang Y."/>
            <person name="Youmans B."/>
            <person name="Ayvaz T."/>
            <person name="Ross M."/>
            <person name="Santibanez J."/>
            <person name="Aqrawi P."/>
            <person name="Gross S."/>
            <person name="Joshi V."/>
            <person name="Fowler G."/>
            <person name="Nazareth L."/>
            <person name="Reid J."/>
            <person name="Worley K."/>
            <person name="Petrosino J."/>
            <person name="Highlander S."/>
            <person name="Gibbs R."/>
        </authorList>
    </citation>
    <scope>NUCLEOTIDE SEQUENCE [LARGE SCALE GENOMIC DNA]</scope>
    <source>
        <strain evidence="1 2">DSM 4582</strain>
    </source>
</reference>
<dbReference type="EMBL" id="ADBY01000017">
    <property type="protein sequence ID" value="EFE97546.1"/>
    <property type="molecule type" value="Genomic_DNA"/>
</dbReference>
<evidence type="ECO:0000313" key="1">
    <source>
        <dbReference type="EMBL" id="EFE97546.1"/>
    </source>
</evidence>
<dbReference type="AlphaFoldDB" id="D4DY54"/>